<keyword evidence="4" id="KW-0238">DNA-binding</keyword>
<evidence type="ECO:0000256" key="3">
    <source>
        <dbReference type="ARBA" id="ARBA00022840"/>
    </source>
</evidence>
<keyword evidence="3" id="KW-0067">ATP-binding</keyword>
<dbReference type="Gene3D" id="3.40.50.300">
    <property type="entry name" value="P-loop containing nucleotide triphosphate hydrolases"/>
    <property type="match status" value="1"/>
</dbReference>
<dbReference type="VEuPathDB" id="TriTrypDB:TvY486_0303550"/>
<dbReference type="Pfam" id="PF05192">
    <property type="entry name" value="MutS_III"/>
    <property type="match status" value="1"/>
</dbReference>
<dbReference type="GO" id="GO:0030983">
    <property type="term" value="F:mismatched DNA binding"/>
    <property type="evidence" value="ECO:0007669"/>
    <property type="project" value="InterPro"/>
</dbReference>
<dbReference type="SUPFAM" id="SSF52540">
    <property type="entry name" value="P-loop containing nucleoside triphosphate hydrolases"/>
    <property type="match status" value="1"/>
</dbReference>
<accession>G0TT98</accession>
<proteinExistence type="inferred from homology"/>
<dbReference type="AlphaFoldDB" id="G0TT98"/>
<evidence type="ECO:0000256" key="2">
    <source>
        <dbReference type="ARBA" id="ARBA00022741"/>
    </source>
</evidence>
<name>G0TT98_TRYVY</name>
<dbReference type="InterPro" id="IPR045076">
    <property type="entry name" value="MutS"/>
</dbReference>
<keyword evidence="2" id="KW-0547">Nucleotide-binding</keyword>
<dbReference type="GO" id="GO:0140664">
    <property type="term" value="F:ATP-dependent DNA damage sensor activity"/>
    <property type="evidence" value="ECO:0007669"/>
    <property type="project" value="InterPro"/>
</dbReference>
<reference evidence="7" key="1">
    <citation type="journal article" date="2012" name="Proc. Natl. Acad. Sci. U.S.A.">
        <title>Antigenic diversity is generated by distinct evolutionary mechanisms in African trypanosome species.</title>
        <authorList>
            <person name="Jackson A.P."/>
            <person name="Berry A."/>
            <person name="Aslett M."/>
            <person name="Allison H.C."/>
            <person name="Burton P."/>
            <person name="Vavrova-Anderson J."/>
            <person name="Brown R."/>
            <person name="Browne H."/>
            <person name="Corton N."/>
            <person name="Hauser H."/>
            <person name="Gamble J."/>
            <person name="Gilderthorp R."/>
            <person name="Marcello L."/>
            <person name="McQuillan J."/>
            <person name="Otto T.D."/>
            <person name="Quail M.A."/>
            <person name="Sanders M.J."/>
            <person name="van Tonder A."/>
            <person name="Ginger M.L."/>
            <person name="Field M.C."/>
            <person name="Barry J.D."/>
            <person name="Hertz-Fowler C."/>
            <person name="Berriman M."/>
        </authorList>
    </citation>
    <scope>NUCLEOTIDE SEQUENCE</scope>
    <source>
        <strain evidence="7">Y486</strain>
    </source>
</reference>
<dbReference type="GO" id="GO:0005524">
    <property type="term" value="F:ATP binding"/>
    <property type="evidence" value="ECO:0007669"/>
    <property type="project" value="UniProtKB-KW"/>
</dbReference>
<dbReference type="InterPro" id="IPR000432">
    <property type="entry name" value="DNA_mismatch_repair_MutS_C"/>
</dbReference>
<comment type="similarity">
    <text evidence="1">Belongs to the DNA mismatch repair MutS family.</text>
</comment>
<feature type="domain" description="DNA mismatch repair protein MutS core" evidence="5">
    <location>
        <begin position="205"/>
        <end position="530"/>
    </location>
</feature>
<evidence type="ECO:0000313" key="7">
    <source>
        <dbReference type="EMBL" id="CCC47179.1"/>
    </source>
</evidence>
<dbReference type="SMART" id="SM00533">
    <property type="entry name" value="MUTSd"/>
    <property type="match status" value="1"/>
</dbReference>
<dbReference type="Gene3D" id="1.10.1420.10">
    <property type="match status" value="2"/>
</dbReference>
<dbReference type="EMBL" id="HE573019">
    <property type="protein sequence ID" value="CCC47179.1"/>
    <property type="molecule type" value="Genomic_DNA"/>
</dbReference>
<dbReference type="InterPro" id="IPR027417">
    <property type="entry name" value="P-loop_NTPase"/>
</dbReference>
<dbReference type="Pfam" id="PF00488">
    <property type="entry name" value="MutS_V"/>
    <property type="match status" value="1"/>
</dbReference>
<dbReference type="SUPFAM" id="SSF48334">
    <property type="entry name" value="DNA repair protein MutS, domain III"/>
    <property type="match status" value="1"/>
</dbReference>
<dbReference type="PANTHER" id="PTHR11361">
    <property type="entry name" value="DNA MISMATCH REPAIR PROTEIN MUTS FAMILY MEMBER"/>
    <property type="match status" value="1"/>
</dbReference>
<sequence length="795" mass="88236">MSLYDSVGSDVVSCSPSVFVAVSVVLSYRCVGVAWYDDDSCQICCSEFVVSSESSMTCMVRCRADVPNDFLWLLQFFSSRNVCMLFVPSVGSQIVIDIAYLCGTEVVVCAPSIFDHSRVWHYLGTLWEDVTRVEWCSRINPQKLVMLMSLSALLHNLQRKGSSVADIAEVPPHGVLYIDDHTLSALQLVRSESHPMDFQGIGRSKEGLSLLAVVDRTCSPLGKSLLRQWFVTPVRDEEELRRRLDVVTFFTNSDSFELLSQLRRSLRQLRQPGPIFTKMRAGKHTRRDYESLFRTATGFLQIVYLLSPFAHQQSSFLRVVTSCQTSRLSEMRDIIDRAICLSKYSNETLNKTYVEVRPGYDMTLDELRAHCTHLDEVMTRVACEEALSLPPQCQPCTLFCVFAPQLGYVITISHDSVQTLDPESMPEWELLLTTEEGPLFKTPLTRRMDVELGDIRSAVLEREAEVRRHVDQRLLELSPALIPLCHCAELDCLTGFALCALEGQWSRPEIVQTPGVLVVDRGVHPILSRTTHQVVPYSIQIRTPAQRICVVTGANGSGKSIFITAIAHLVFLVHIGCYVPCGHAIVGLMDSFMSLHGSATHGSSSNHLGSLRELNSSFSSELVCMSRMLKCCSSRCKESADGASRVLLVLDEFGKGTLAADGAALLAASLRTITSLSDGCPIVLLATHYVEILHPYLLPLQKILVIEMLTAFGPTDCTLCQNTAETEEPVTDLDRLSDIGDLVHSYNAVPVGDEVGSENFASRRASSQALHFARQFSVPTVLLERAHEILLTDDI</sequence>
<dbReference type="GO" id="GO:0051026">
    <property type="term" value="P:chiasma assembly"/>
    <property type="evidence" value="ECO:0007669"/>
    <property type="project" value="TreeGrafter"/>
</dbReference>
<evidence type="ECO:0000256" key="4">
    <source>
        <dbReference type="ARBA" id="ARBA00023125"/>
    </source>
</evidence>
<dbReference type="InterPro" id="IPR007696">
    <property type="entry name" value="DNA_mismatch_repair_MutS_core"/>
</dbReference>
<dbReference type="InterPro" id="IPR036187">
    <property type="entry name" value="DNA_mismatch_repair_MutS_sf"/>
</dbReference>
<dbReference type="GO" id="GO:0006298">
    <property type="term" value="P:mismatch repair"/>
    <property type="evidence" value="ECO:0007669"/>
    <property type="project" value="InterPro"/>
</dbReference>
<feature type="domain" description="DNA mismatch repair proteins mutS family" evidence="6">
    <location>
        <begin position="546"/>
        <end position="791"/>
    </location>
</feature>
<evidence type="ECO:0000259" key="5">
    <source>
        <dbReference type="SMART" id="SM00533"/>
    </source>
</evidence>
<organism evidence="7">
    <name type="scientific">Trypanosoma vivax (strain Y486)</name>
    <dbReference type="NCBI Taxonomy" id="1055687"/>
    <lineage>
        <taxon>Eukaryota</taxon>
        <taxon>Discoba</taxon>
        <taxon>Euglenozoa</taxon>
        <taxon>Kinetoplastea</taxon>
        <taxon>Metakinetoplastina</taxon>
        <taxon>Trypanosomatida</taxon>
        <taxon>Trypanosomatidae</taxon>
        <taxon>Trypanosoma</taxon>
        <taxon>Duttonella</taxon>
    </lineage>
</organism>
<evidence type="ECO:0000259" key="6">
    <source>
        <dbReference type="SMART" id="SM00534"/>
    </source>
</evidence>
<protein>
    <submittedName>
        <fullName evidence="7">Putative mismatch repair protein MSH</fullName>
    </submittedName>
</protein>
<dbReference type="SMART" id="SM00534">
    <property type="entry name" value="MUTSac"/>
    <property type="match status" value="1"/>
</dbReference>
<gene>
    <name evidence="7" type="ORF">TVY486_0303550</name>
</gene>
<dbReference type="PANTHER" id="PTHR11361:SF20">
    <property type="entry name" value="MUTS PROTEIN HOMOLOG 5"/>
    <property type="match status" value="1"/>
</dbReference>
<evidence type="ECO:0000256" key="1">
    <source>
        <dbReference type="ARBA" id="ARBA00006271"/>
    </source>
</evidence>
<dbReference type="GO" id="GO:0005634">
    <property type="term" value="C:nucleus"/>
    <property type="evidence" value="ECO:0007669"/>
    <property type="project" value="TreeGrafter"/>
</dbReference>